<accession>A0A075BQ60</accession>
<dbReference type="GO" id="GO:0019843">
    <property type="term" value="F:rRNA binding"/>
    <property type="evidence" value="ECO:0007669"/>
    <property type="project" value="UniProtKB-KW"/>
</dbReference>
<dbReference type="InterPro" id="IPR036823">
    <property type="entry name" value="Ribosomal_uS7_dom_sf"/>
</dbReference>
<dbReference type="InterPro" id="IPR023798">
    <property type="entry name" value="Ribosomal_uS7_dom"/>
</dbReference>
<geneLocation type="mitochondrion" evidence="7"/>
<dbReference type="GO" id="GO:0003735">
    <property type="term" value="F:structural constituent of ribosome"/>
    <property type="evidence" value="ECO:0007669"/>
    <property type="project" value="InterPro"/>
</dbReference>
<dbReference type="SUPFAM" id="SSF47973">
    <property type="entry name" value="Ribosomal protein S7"/>
    <property type="match status" value="1"/>
</dbReference>
<dbReference type="NCBIfam" id="TIGR01029">
    <property type="entry name" value="rpsG_bact"/>
    <property type="match status" value="1"/>
</dbReference>
<sequence length="239" mass="27617">MNLFVKSSNFSFVFGLSLDWFHQSKLSKKAGMKKNENWPFSGKNLFFFSESFFARRLSHCRYLCYALPGHVPSRPKGRKASIYNSSDNLGYIRGLHGKQKQLIKKLVHICMIDGKKTRSRAIVYKTFHCLAQHGDILRLLVNAIENVKPVCEVKKVRISGTTQLVPSIIATNRQETLAIRWMLEAAAKRRINKKSMSLDQCLADEILDASRKMGIARKKRDDLHKLAQANRSFSHYRWW</sequence>
<dbReference type="EMBL" id="MN972463">
    <property type="protein sequence ID" value="QKS32194.1"/>
    <property type="molecule type" value="Genomic_DNA"/>
</dbReference>
<dbReference type="EMBL" id="KC784955">
    <property type="protein sequence ID" value="AGN74300.1"/>
    <property type="molecule type" value="Genomic_DNA"/>
</dbReference>
<feature type="domain" description="Small ribosomal subunit protein uS7" evidence="6">
    <location>
        <begin position="99"/>
        <end position="231"/>
    </location>
</feature>
<evidence type="ECO:0000313" key="9">
    <source>
        <dbReference type="EMBL" id="QKS32194.1"/>
    </source>
</evidence>
<protein>
    <submittedName>
        <fullName evidence="7">Ribosomal protein S7</fullName>
    </submittedName>
</protein>
<keyword evidence="3" id="KW-0694">RNA-binding</keyword>
<dbReference type="InterPro" id="IPR000235">
    <property type="entry name" value="Ribosomal_uS7"/>
</dbReference>
<dbReference type="GeneID" id="19907171"/>
<keyword evidence="2" id="KW-0699">rRNA-binding</keyword>
<dbReference type="GO" id="GO:0005763">
    <property type="term" value="C:mitochondrial small ribosomal subunit"/>
    <property type="evidence" value="ECO:0007669"/>
    <property type="project" value="InterPro"/>
</dbReference>
<comment type="similarity">
    <text evidence="1">Belongs to the universal ribosomal protein uS7 family.</text>
</comment>
<dbReference type="PANTHER" id="PTHR11205">
    <property type="entry name" value="RIBOSOMAL PROTEIN S7"/>
    <property type="match status" value="1"/>
</dbReference>
<reference evidence="8" key="2">
    <citation type="journal article" date="2014" name="Syst. Biol.">
        <title>Mitochondrial Phylogenomics of Early Land Plants: Mitigating the Effects of Saturation, Compositional Heterogeneity, and Codon-usage Bias.</title>
        <authorList>
            <person name="Liu Y."/>
            <person name="Cox C.J."/>
            <person name="Wang W."/>
            <person name="Goffinet B."/>
        </authorList>
    </citation>
    <scope>NUCLEOTIDE SEQUENCE</scope>
</reference>
<dbReference type="InterPro" id="IPR034643">
    <property type="entry name" value="RPS7_plant"/>
</dbReference>
<evidence type="ECO:0000313" key="7">
    <source>
        <dbReference type="EMBL" id="AGN74300.1"/>
    </source>
</evidence>
<evidence type="ECO:0000256" key="4">
    <source>
        <dbReference type="ARBA" id="ARBA00022980"/>
    </source>
</evidence>
<dbReference type="Gene3D" id="1.10.455.10">
    <property type="entry name" value="Ribosomal protein S7 domain"/>
    <property type="match status" value="1"/>
</dbReference>
<organism evidence="7">
    <name type="scientific">Bartramia pomiformis</name>
    <name type="common">Apple moss</name>
    <dbReference type="NCBI Taxonomy" id="52976"/>
    <lineage>
        <taxon>Eukaryota</taxon>
        <taxon>Viridiplantae</taxon>
        <taxon>Streptophyta</taxon>
        <taxon>Embryophyta</taxon>
        <taxon>Bryophyta</taxon>
        <taxon>Bryophytina</taxon>
        <taxon>Bryopsida</taxon>
        <taxon>Bryidae</taxon>
        <taxon>Bryanae</taxon>
        <taxon>Bartramiales</taxon>
        <taxon>Bartramiaceae</taxon>
        <taxon>Bartramia</taxon>
    </lineage>
</organism>
<dbReference type="InterPro" id="IPR005717">
    <property type="entry name" value="Ribosomal_uS7_bac/org-type"/>
</dbReference>
<evidence type="ECO:0000256" key="1">
    <source>
        <dbReference type="ARBA" id="ARBA00007151"/>
    </source>
</evidence>
<dbReference type="RefSeq" id="YP_009047509.1">
    <property type="nucleotide sequence ID" value="NC_024519.1"/>
</dbReference>
<evidence type="ECO:0000313" key="8">
    <source>
        <dbReference type="EMBL" id="AHG59268.1"/>
    </source>
</evidence>
<evidence type="ECO:0000256" key="2">
    <source>
        <dbReference type="ARBA" id="ARBA00022730"/>
    </source>
</evidence>
<evidence type="ECO:0000256" key="5">
    <source>
        <dbReference type="ARBA" id="ARBA00023274"/>
    </source>
</evidence>
<evidence type="ECO:0000256" key="3">
    <source>
        <dbReference type="ARBA" id="ARBA00022884"/>
    </source>
</evidence>
<evidence type="ECO:0000259" key="6">
    <source>
        <dbReference type="Pfam" id="PF00177"/>
    </source>
</evidence>
<gene>
    <name evidence="7" type="primary">rps7</name>
    <name evidence="7" type="ORF">BapoM_p20</name>
</gene>
<reference evidence="7" key="1">
    <citation type="journal article" date="2014" name="Mol. Biol. Evol.">
        <title>350 my of mitochondrial genome stasis in mosses, an early land plant lineage.</title>
        <authorList>
            <person name="Liu Y."/>
            <person name="Medina R."/>
            <person name="Goffinet B."/>
        </authorList>
    </citation>
    <scope>NUCLEOTIDE SEQUENCE</scope>
</reference>
<dbReference type="CDD" id="cd15484">
    <property type="entry name" value="uS7_plant"/>
    <property type="match status" value="1"/>
</dbReference>
<reference evidence="9" key="3">
    <citation type="journal article" date="2020" name="Mitochondrial DNA Part B Resour">
        <title>The complete mitochondrial genome of a moss Korea Bartramia pomiformis Hedw.</title>
        <authorList>
            <person name="Park S.J."/>
            <person name="Han Y.-D."/>
            <person name="Moon J.C."/>
            <person name="Choi Y."/>
            <person name="Kim C.H."/>
            <person name="Yoon Y.-J."/>
        </authorList>
    </citation>
    <scope>NUCLEOTIDE SEQUENCE</scope>
    <source>
        <strain evidence="9">A</strain>
    </source>
</reference>
<dbReference type="AlphaFoldDB" id="A0A075BQ60"/>
<keyword evidence="5" id="KW-0687">Ribonucleoprotein</keyword>
<keyword evidence="7" id="KW-0496">Mitochondrion</keyword>
<reference evidence="9" key="4">
    <citation type="submission" date="2020-01" db="EMBL/GenBank/DDBJ databases">
        <authorList>
            <person name="Park S."/>
            <person name="Han Y.-D."/>
            <person name="Moon J.C."/>
            <person name="Choi Y."/>
            <person name="Yoon Y.-J."/>
        </authorList>
    </citation>
    <scope>NUCLEOTIDE SEQUENCE</scope>
    <source>
        <strain evidence="9">A</strain>
    </source>
</reference>
<dbReference type="EMBL" id="KC663333">
    <property type="protein sequence ID" value="AHG59268.1"/>
    <property type="molecule type" value="Genomic_DNA"/>
</dbReference>
<keyword evidence="4 7" id="KW-0689">Ribosomal protein</keyword>
<name>A0A075BQ60_BARPO</name>
<dbReference type="Pfam" id="PF00177">
    <property type="entry name" value="Ribosomal_S7"/>
    <property type="match status" value="1"/>
</dbReference>
<dbReference type="GO" id="GO:0006412">
    <property type="term" value="P:translation"/>
    <property type="evidence" value="ECO:0007669"/>
    <property type="project" value="InterPro"/>
</dbReference>
<proteinExistence type="inferred from homology"/>